<evidence type="ECO:0000313" key="3">
    <source>
        <dbReference type="EMBL" id="MEC0486449.1"/>
    </source>
</evidence>
<protein>
    <recommendedName>
        <fullName evidence="6">DUF3238 domain-containing protein</fullName>
    </recommendedName>
</protein>
<proteinExistence type="predicted"/>
<dbReference type="AlphaFoldDB" id="A0A0J6HDI3"/>
<evidence type="ECO:0000313" key="4">
    <source>
        <dbReference type="Proteomes" id="UP000036168"/>
    </source>
</evidence>
<keyword evidence="5" id="KW-1185">Reference proteome</keyword>
<reference evidence="2 4" key="1">
    <citation type="journal article" date="2015" name="Int. J. Syst. Evol. Microbiol.">
        <title>Bacillus glycinifermentans sp. nov., isolated from fermented soybean paste.</title>
        <authorList>
            <person name="Kim S.J."/>
            <person name="Dunlap C.A."/>
            <person name="Kwon S.W."/>
            <person name="Rooney A.P."/>
        </authorList>
    </citation>
    <scope>NUCLEOTIDE SEQUENCE [LARGE SCALE GENOMIC DNA]</scope>
    <source>
        <strain evidence="2 4">GO-13</strain>
    </source>
</reference>
<comment type="caution">
    <text evidence="2">The sequence shown here is derived from an EMBL/GenBank/DDBJ whole genome shotgun (WGS) entry which is preliminary data.</text>
</comment>
<evidence type="ECO:0008006" key="6">
    <source>
        <dbReference type="Google" id="ProtNLM"/>
    </source>
</evidence>
<evidence type="ECO:0000313" key="2">
    <source>
        <dbReference type="EMBL" id="KRT92008.1"/>
    </source>
</evidence>
<feature type="chain" id="PRO_5013455002" description="DUF3238 domain-containing protein" evidence="1">
    <location>
        <begin position="26"/>
        <end position="448"/>
    </location>
</feature>
<keyword evidence="1" id="KW-0732">Signal</keyword>
<reference evidence="3 5" key="3">
    <citation type="submission" date="2023-03" db="EMBL/GenBank/DDBJ databases">
        <title>Agriculturally important microbes genome sequencing.</title>
        <authorList>
            <person name="Dunlap C."/>
        </authorList>
    </citation>
    <scope>NUCLEOTIDE SEQUENCE [LARGE SCALE GENOMIC DNA]</scope>
    <source>
        <strain evidence="3 5">CBP-3203</strain>
    </source>
</reference>
<dbReference type="InterPro" id="IPR013783">
    <property type="entry name" value="Ig-like_fold"/>
</dbReference>
<reference evidence="2" key="2">
    <citation type="submission" date="2015-10" db="EMBL/GenBank/DDBJ databases">
        <authorList>
            <person name="Gilbert D.G."/>
        </authorList>
    </citation>
    <scope>NUCLEOTIDE SEQUENCE</scope>
    <source>
        <strain evidence="2">GO-13</strain>
    </source>
</reference>
<name>A0A0J6HDI3_9BACI</name>
<sequence>MKKFFVLPFFLILFLCLCSIPKSYAKEASIDTKVKNGHFILKVNEKGDKYKFFKNGEPVYEGSSSKVSGDISMVGDKYKIGIFQNDKLKKVVTLNVPNDLQQETPNSFEGSYAEDLMAYQIQKGHLNIVADTESVELSWDELPDKDGIYEVYRDDQKIGETKNREFTDNNVKSGERYNYSIQVRIDPSLPEQKEIEKKIQELGSNLSEEEKSEIMSVEGSLSAVVDLPENKESYLESKDSILDDVTNNDNFSVQGKLPKDNMKGWDYKTFIPYKSVADPKPEFKKTYLKGDNRGFSDTSNKIRTQALVNTQFHSPTSITLYKKVGQSARCSDPDCKKVIARKTASSAGIKLYINSKKSDYLHWTVTHAVGIPFADYYPKIDYSYNVILTKGMASISGKHDKAPNHEFYLSAPSASKSTTIYRYAVKSKDDFWNLWFWAPKKSWKTELF</sequence>
<dbReference type="EMBL" id="LECW02000035">
    <property type="protein sequence ID" value="KRT92008.1"/>
    <property type="molecule type" value="Genomic_DNA"/>
</dbReference>
<dbReference type="Proteomes" id="UP001341297">
    <property type="component" value="Unassembled WGS sequence"/>
</dbReference>
<accession>A0A0J6H881</accession>
<dbReference type="Proteomes" id="UP000036168">
    <property type="component" value="Unassembled WGS sequence"/>
</dbReference>
<accession>A0A0J6HDI3</accession>
<organism evidence="2 4">
    <name type="scientific">Bacillus glycinifermentans</name>
    <dbReference type="NCBI Taxonomy" id="1664069"/>
    <lineage>
        <taxon>Bacteria</taxon>
        <taxon>Bacillati</taxon>
        <taxon>Bacillota</taxon>
        <taxon>Bacilli</taxon>
        <taxon>Bacillales</taxon>
        <taxon>Bacillaceae</taxon>
        <taxon>Bacillus</taxon>
    </lineage>
</organism>
<dbReference type="Gene3D" id="2.60.40.10">
    <property type="entry name" value="Immunoglobulins"/>
    <property type="match status" value="1"/>
</dbReference>
<dbReference type="PATRIC" id="fig|1664069.3.peg.4054"/>
<dbReference type="EMBL" id="JARRTL010000018">
    <property type="protein sequence ID" value="MEC0486449.1"/>
    <property type="molecule type" value="Genomic_DNA"/>
</dbReference>
<feature type="signal peptide" evidence="1">
    <location>
        <begin position="1"/>
        <end position="25"/>
    </location>
</feature>
<gene>
    <name evidence="2" type="ORF">AB447_222695</name>
    <name evidence="3" type="ORF">P8828_16805</name>
</gene>
<evidence type="ECO:0000313" key="5">
    <source>
        <dbReference type="Proteomes" id="UP001341297"/>
    </source>
</evidence>
<evidence type="ECO:0000256" key="1">
    <source>
        <dbReference type="SAM" id="SignalP"/>
    </source>
</evidence>
<dbReference type="OrthoDB" id="2444319at2"/>
<dbReference type="RefSeq" id="WP_048355105.1">
    <property type="nucleotide sequence ID" value="NZ_CP023481.1"/>
</dbReference>